<organism evidence="5 6">
    <name type="scientific">Parathalassolituus penaei</name>
    <dbReference type="NCBI Taxonomy" id="2997323"/>
    <lineage>
        <taxon>Bacteria</taxon>
        <taxon>Pseudomonadati</taxon>
        <taxon>Pseudomonadota</taxon>
        <taxon>Gammaproteobacteria</taxon>
        <taxon>Oceanospirillales</taxon>
        <taxon>Oceanospirillaceae</taxon>
        <taxon>Parathalassolituus</taxon>
    </lineage>
</organism>
<dbReference type="Proteomes" id="UP001150830">
    <property type="component" value="Unassembled WGS sequence"/>
</dbReference>
<evidence type="ECO:0000256" key="1">
    <source>
        <dbReference type="SAM" id="Phobius"/>
    </source>
</evidence>
<evidence type="ECO:0000313" key="6">
    <source>
        <dbReference type="Proteomes" id="UP001150830"/>
    </source>
</evidence>
<dbReference type="EMBL" id="JAPNOA010000024">
    <property type="protein sequence ID" value="MCY0965171.1"/>
    <property type="molecule type" value="Genomic_DNA"/>
</dbReference>
<dbReference type="SMART" id="SM00267">
    <property type="entry name" value="GGDEF"/>
    <property type="match status" value="1"/>
</dbReference>
<feature type="domain" description="GGDEF" evidence="4">
    <location>
        <begin position="290"/>
        <end position="423"/>
    </location>
</feature>
<evidence type="ECO:0000259" key="2">
    <source>
        <dbReference type="PROSITE" id="PS50883"/>
    </source>
</evidence>
<protein>
    <submittedName>
        <fullName evidence="5">EAL domain-containing protein</fullName>
    </submittedName>
</protein>
<dbReference type="NCBIfam" id="TIGR00254">
    <property type="entry name" value="GGDEF"/>
    <property type="match status" value="1"/>
</dbReference>
<dbReference type="InterPro" id="IPR035919">
    <property type="entry name" value="EAL_sf"/>
</dbReference>
<dbReference type="PROSITE" id="PS50885">
    <property type="entry name" value="HAMP"/>
    <property type="match status" value="1"/>
</dbReference>
<dbReference type="InterPro" id="IPR043128">
    <property type="entry name" value="Rev_trsase/Diguanyl_cyclase"/>
</dbReference>
<dbReference type="GO" id="GO:0007165">
    <property type="term" value="P:signal transduction"/>
    <property type="evidence" value="ECO:0007669"/>
    <property type="project" value="InterPro"/>
</dbReference>
<dbReference type="RefSeq" id="WP_283173386.1">
    <property type="nucleotide sequence ID" value="NZ_JAPNOA010000024.1"/>
</dbReference>
<evidence type="ECO:0000259" key="4">
    <source>
        <dbReference type="PROSITE" id="PS50887"/>
    </source>
</evidence>
<feature type="domain" description="HAMP" evidence="3">
    <location>
        <begin position="187"/>
        <end position="240"/>
    </location>
</feature>
<dbReference type="InterPro" id="IPR000160">
    <property type="entry name" value="GGDEF_dom"/>
</dbReference>
<evidence type="ECO:0000313" key="5">
    <source>
        <dbReference type="EMBL" id="MCY0965171.1"/>
    </source>
</evidence>
<dbReference type="PROSITE" id="PS50883">
    <property type="entry name" value="EAL"/>
    <property type="match status" value="1"/>
</dbReference>
<dbReference type="GO" id="GO:0016020">
    <property type="term" value="C:membrane"/>
    <property type="evidence" value="ECO:0007669"/>
    <property type="project" value="InterPro"/>
</dbReference>
<dbReference type="InterPro" id="IPR052155">
    <property type="entry name" value="Biofilm_reg_signaling"/>
</dbReference>
<accession>A0A9X3EDH4</accession>
<dbReference type="Pfam" id="PF00563">
    <property type="entry name" value="EAL"/>
    <property type="match status" value="1"/>
</dbReference>
<gene>
    <name evidence="5" type="ORF">OUO13_08240</name>
</gene>
<dbReference type="Pfam" id="PF00990">
    <property type="entry name" value="GGDEF"/>
    <property type="match status" value="1"/>
</dbReference>
<keyword evidence="6" id="KW-1185">Reference proteome</keyword>
<dbReference type="Gene3D" id="6.10.340.10">
    <property type="match status" value="1"/>
</dbReference>
<keyword evidence="1" id="KW-1133">Transmembrane helix</keyword>
<keyword evidence="1" id="KW-0472">Membrane</keyword>
<keyword evidence="1" id="KW-0812">Transmembrane</keyword>
<dbReference type="CDD" id="cd01948">
    <property type="entry name" value="EAL"/>
    <property type="match status" value="1"/>
</dbReference>
<dbReference type="CDD" id="cd01949">
    <property type="entry name" value="GGDEF"/>
    <property type="match status" value="1"/>
</dbReference>
<dbReference type="PROSITE" id="PS50887">
    <property type="entry name" value="GGDEF"/>
    <property type="match status" value="1"/>
</dbReference>
<dbReference type="Gene3D" id="3.20.20.450">
    <property type="entry name" value="EAL domain"/>
    <property type="match status" value="1"/>
</dbReference>
<sequence>MKSIRTAVVILSLLCLAAVAVAVFLLSLNEHKELYSRYVQSDLSALSENMANDLVDILNQPDNDFELKRYLLSLEPYPHVRVAAVYGPGWNQIDVYHGQAGGPQGSEVLTELNGRLASLSTGIHHINTNLIAIRSIGDAPYQLGYLVIVNDFAGPISESTHKLISSLLPPLLVLLVLLAIAFYLLGNVWLAPLSRLSEFAEKVSKTRDYSLQTPQGGRYEVKQLSNNIAMMMRVIQEESEVNREYVTLLEERKAATEYLANYDSLTGLANRNRFMNVLNQALQNIQTSHKHLAVMYVDLDGFKLVNDSLGHEVGDRLLEMVAERLLSIVPEGCLVSRHGGDEFLVLLEECPQRQQLEQLADLIVGGLMQKFLIASWEVRVSASVGVATTFDSGADTRDLIRNADVAMYTAKSLGKSRYSFFSSDMMDNYQRRIEIANNIETALSENEFSIYYQEKVDANGRRVGAEALARWNSKKLGFVSPAEFIPIAEQSGKVTEITRWVIERVCRDCSDVFSRIDPPFHVSINLSAHDLKKYHLIGFIKGTFLKYHIPRGLIEFEVTEHSYLDNLVVANRFFDEITALGCRVALDDFGTGYSSLSYLTKIPIDLIKIDKQFVDNIGESARDDALVITIIEMARRLGMELCAEGVETMEQRQFLTEHGCHMFQGYLFHKPMSLREYQNLLARPAEEV</sequence>
<comment type="caution">
    <text evidence="5">The sequence shown here is derived from an EMBL/GenBank/DDBJ whole genome shotgun (WGS) entry which is preliminary data.</text>
</comment>
<dbReference type="SMART" id="SM00052">
    <property type="entry name" value="EAL"/>
    <property type="match status" value="1"/>
</dbReference>
<feature type="transmembrane region" description="Helical" evidence="1">
    <location>
        <begin position="167"/>
        <end position="190"/>
    </location>
</feature>
<name>A0A9X3EDH4_9GAMM</name>
<evidence type="ECO:0000259" key="3">
    <source>
        <dbReference type="PROSITE" id="PS50885"/>
    </source>
</evidence>
<proteinExistence type="predicted"/>
<dbReference type="PANTHER" id="PTHR44757">
    <property type="entry name" value="DIGUANYLATE CYCLASE DGCP"/>
    <property type="match status" value="1"/>
</dbReference>
<dbReference type="InterPro" id="IPR003660">
    <property type="entry name" value="HAMP_dom"/>
</dbReference>
<dbReference type="SUPFAM" id="SSF55073">
    <property type="entry name" value="Nucleotide cyclase"/>
    <property type="match status" value="1"/>
</dbReference>
<dbReference type="InterPro" id="IPR001633">
    <property type="entry name" value="EAL_dom"/>
</dbReference>
<reference evidence="5" key="1">
    <citation type="submission" date="2022-11" db="EMBL/GenBank/DDBJ databases">
        <title>Parathalassolutuus dongxingensis gen. nov., sp. nov., a novel member of family Oceanospirillaceae isolated from a coastal shrimp pond in Guangxi, China.</title>
        <authorList>
            <person name="Chen H."/>
        </authorList>
    </citation>
    <scope>NUCLEOTIDE SEQUENCE</scope>
    <source>
        <strain evidence="5">G-43</strain>
    </source>
</reference>
<feature type="domain" description="EAL" evidence="2">
    <location>
        <begin position="432"/>
        <end position="685"/>
    </location>
</feature>
<dbReference type="AlphaFoldDB" id="A0A9X3EDH4"/>
<dbReference type="PANTHER" id="PTHR44757:SF2">
    <property type="entry name" value="BIOFILM ARCHITECTURE MAINTENANCE PROTEIN MBAA"/>
    <property type="match status" value="1"/>
</dbReference>
<dbReference type="SUPFAM" id="SSF141868">
    <property type="entry name" value="EAL domain-like"/>
    <property type="match status" value="1"/>
</dbReference>
<dbReference type="InterPro" id="IPR029787">
    <property type="entry name" value="Nucleotide_cyclase"/>
</dbReference>
<dbReference type="Gene3D" id="3.30.70.270">
    <property type="match status" value="1"/>
</dbReference>